<organism evidence="1 2">
    <name type="scientific">Violaceomyces palustris</name>
    <dbReference type="NCBI Taxonomy" id="1673888"/>
    <lineage>
        <taxon>Eukaryota</taxon>
        <taxon>Fungi</taxon>
        <taxon>Dikarya</taxon>
        <taxon>Basidiomycota</taxon>
        <taxon>Ustilaginomycotina</taxon>
        <taxon>Ustilaginomycetes</taxon>
        <taxon>Violaceomycetales</taxon>
        <taxon>Violaceomycetaceae</taxon>
        <taxon>Violaceomyces</taxon>
    </lineage>
</organism>
<evidence type="ECO:0000313" key="1">
    <source>
        <dbReference type="EMBL" id="PWN49251.1"/>
    </source>
</evidence>
<protein>
    <submittedName>
        <fullName evidence="1">P-loop containing nucleoside triphosphate hydrolase protein</fullName>
    </submittedName>
</protein>
<accession>A0ACD0NTX9</accession>
<evidence type="ECO:0000313" key="2">
    <source>
        <dbReference type="Proteomes" id="UP000245626"/>
    </source>
</evidence>
<sequence length="447" mass="48056">MQASQVTEAASNQVEHHVLGQPDHHTVKQTRDHHQTLPQPPASLERHASSSVDHTRHDSPPQTFQHMLVLCGVVGSGKSTLARSLHENFDSWVRCNQDELGSRDAVFSRARRSLLDGKNVIIDRTNIDPPQRRTWLDLADWVSNKAVIRENAARSHQLQPSGSNQASSSTSSVTTDQGASNSATSTSEPPPSSASVRKRVKVLVTALVFDTPYQECQRRLRARTDHETIHSPEKALEILSIFSKDYVKPDPSEGFHHIVRIIPQAHHAGASGSAQQAPVQSDSPNALISDAQTDPIFQLPLIPTSSDLESLLRVIDSAPLHPGILPPAPRGTAARGGGRGRGGANGNVYGNERGRGRGPSSYISRNPGSGPDQNGWRGPNAPREQVSLGGSGRIFQPMPTAVSQSHSSYSGILSRPRPPHDEGAWGPSAVTGVRGPGENEQATSSKP</sequence>
<reference evidence="1 2" key="1">
    <citation type="journal article" date="2018" name="Mol. Biol. Evol.">
        <title>Broad Genomic Sampling Reveals a Smut Pathogenic Ancestry of the Fungal Clade Ustilaginomycotina.</title>
        <authorList>
            <person name="Kijpornyongpan T."/>
            <person name="Mondo S.J."/>
            <person name="Barry K."/>
            <person name="Sandor L."/>
            <person name="Lee J."/>
            <person name="Lipzen A."/>
            <person name="Pangilinan J."/>
            <person name="LaButti K."/>
            <person name="Hainaut M."/>
            <person name="Henrissat B."/>
            <person name="Grigoriev I.V."/>
            <person name="Spatafora J.W."/>
            <person name="Aime M.C."/>
        </authorList>
    </citation>
    <scope>NUCLEOTIDE SEQUENCE [LARGE SCALE GENOMIC DNA]</scope>
    <source>
        <strain evidence="1 2">SA 807</strain>
    </source>
</reference>
<gene>
    <name evidence="1" type="ORF">IE53DRAFT_388548</name>
</gene>
<keyword evidence="1" id="KW-0378">Hydrolase</keyword>
<keyword evidence="2" id="KW-1185">Reference proteome</keyword>
<dbReference type="EMBL" id="KZ820076">
    <property type="protein sequence ID" value="PWN49251.1"/>
    <property type="molecule type" value="Genomic_DNA"/>
</dbReference>
<dbReference type="Proteomes" id="UP000245626">
    <property type="component" value="Unassembled WGS sequence"/>
</dbReference>
<proteinExistence type="predicted"/>
<name>A0ACD0NTX9_9BASI</name>